<proteinExistence type="inferred from homology"/>
<dbReference type="PANTHER" id="PTHR33966:SF1">
    <property type="entry name" value="PROTEIN ODR-4 HOMOLOG"/>
    <property type="match status" value="1"/>
</dbReference>
<evidence type="ECO:0000313" key="9">
    <source>
        <dbReference type="Proteomes" id="UP000239899"/>
    </source>
</evidence>
<dbReference type="Pfam" id="PF14778">
    <property type="entry name" value="ODR4-like"/>
    <property type="match status" value="1"/>
</dbReference>
<keyword evidence="9" id="KW-1185">Reference proteome</keyword>
<comment type="subcellular location">
    <subcellularLocation>
        <location evidence="1">Membrane</location>
    </subcellularLocation>
</comment>
<dbReference type="GO" id="GO:0012505">
    <property type="term" value="C:endomembrane system"/>
    <property type="evidence" value="ECO:0007669"/>
    <property type="project" value="TreeGrafter"/>
</dbReference>
<keyword evidence="3" id="KW-0812">Transmembrane</keyword>
<keyword evidence="5" id="KW-0472">Membrane</keyword>
<evidence type="ECO:0000256" key="2">
    <source>
        <dbReference type="ARBA" id="ARBA00010131"/>
    </source>
</evidence>
<keyword evidence="4" id="KW-1133">Transmembrane helix</keyword>
<dbReference type="PANTHER" id="PTHR33966">
    <property type="entry name" value="PROTEIN ODR-4 HOMOLOG"/>
    <property type="match status" value="1"/>
</dbReference>
<dbReference type="GO" id="GO:0008104">
    <property type="term" value="P:intracellular protein localization"/>
    <property type="evidence" value="ECO:0007669"/>
    <property type="project" value="TreeGrafter"/>
</dbReference>
<sequence length="500" mass="49635">MVRNVQADAAIQQYAERCVQERRAAEVGALVGRVAPGKDLVLQVLRAPDRDGAAPLTVSASASSAPAGKKGKAGGKAGGGGGGLQLDDEWVVEHAAMIERLLPGGLDVVGLYVLCSGAAFAGATSQLAALADAAAKELSSRLPSLLLLHIDSVSGALTLREAAFGLRPAELKVAPLADQMVQLQSRHTLDLRLPVCDSAQELQAAFQSACDAAAARLRGALGLVAGHLATPDCQLADLDGVPPAGATAAAPVELLLQPPSSLAFCTAGGGKAGSGLQRGRAEESSAGSVALRGVLDCRACVHRREPAAAAVDAVAADVRRSLQARLDALLDAAEQQQEAAEAEAAAAAAAAAGSGGKAGAPASSAPALAHPLFSAARSSKKAVDVTLPRRAFVGAAAAGGIPFCDYLFEGESMQALRGRLQMLLPVELDLAAAPVECLETAAARPPAARAAASTKAAAAAGGAGRPSSAGLSACNLVTAGAATVGVLALALGYLSLGSGQ</sequence>
<dbReference type="Proteomes" id="UP000239899">
    <property type="component" value="Unassembled WGS sequence"/>
</dbReference>
<organism evidence="8 9">
    <name type="scientific">Chlorella sorokiniana</name>
    <name type="common">Freshwater green alga</name>
    <dbReference type="NCBI Taxonomy" id="3076"/>
    <lineage>
        <taxon>Eukaryota</taxon>
        <taxon>Viridiplantae</taxon>
        <taxon>Chlorophyta</taxon>
        <taxon>core chlorophytes</taxon>
        <taxon>Trebouxiophyceae</taxon>
        <taxon>Chlorellales</taxon>
        <taxon>Chlorellaceae</taxon>
        <taxon>Chlorella clade</taxon>
        <taxon>Chlorella</taxon>
    </lineage>
</organism>
<keyword evidence="6" id="KW-0175">Coiled coil</keyword>
<protein>
    <submittedName>
        <fullName evidence="8">Odr-4-like protein</fullName>
    </submittedName>
</protein>
<feature type="coiled-coil region" evidence="6">
    <location>
        <begin position="319"/>
        <end position="352"/>
    </location>
</feature>
<dbReference type="GO" id="GO:0016020">
    <property type="term" value="C:membrane"/>
    <property type="evidence" value="ECO:0007669"/>
    <property type="project" value="UniProtKB-SubCell"/>
</dbReference>
<dbReference type="AlphaFoldDB" id="A0A2P6U529"/>
<evidence type="ECO:0000256" key="1">
    <source>
        <dbReference type="ARBA" id="ARBA00004370"/>
    </source>
</evidence>
<feature type="compositionally biased region" description="Low complexity" evidence="7">
    <location>
        <begin position="59"/>
        <end position="68"/>
    </location>
</feature>
<dbReference type="OrthoDB" id="515155at2759"/>
<name>A0A2P6U529_CHLSO</name>
<evidence type="ECO:0000313" key="8">
    <source>
        <dbReference type="EMBL" id="PRW61426.1"/>
    </source>
</evidence>
<dbReference type="InterPro" id="IPR029454">
    <property type="entry name" value="ODR-4-like"/>
</dbReference>
<evidence type="ECO:0000256" key="5">
    <source>
        <dbReference type="ARBA" id="ARBA00023136"/>
    </source>
</evidence>
<comment type="caution">
    <text evidence="8">The sequence shown here is derived from an EMBL/GenBank/DDBJ whole genome shotgun (WGS) entry which is preliminary data.</text>
</comment>
<evidence type="ECO:0000256" key="6">
    <source>
        <dbReference type="SAM" id="Coils"/>
    </source>
</evidence>
<feature type="region of interest" description="Disordered" evidence="7">
    <location>
        <begin position="55"/>
        <end position="81"/>
    </location>
</feature>
<dbReference type="EMBL" id="LHPG02000001">
    <property type="protein sequence ID" value="PRW61426.1"/>
    <property type="molecule type" value="Genomic_DNA"/>
</dbReference>
<evidence type="ECO:0000256" key="7">
    <source>
        <dbReference type="SAM" id="MobiDB-lite"/>
    </source>
</evidence>
<gene>
    <name evidence="8" type="ORF">C2E21_0118</name>
</gene>
<comment type="similarity">
    <text evidence="2">Belongs to the ODR-4 family.</text>
</comment>
<evidence type="ECO:0000256" key="3">
    <source>
        <dbReference type="ARBA" id="ARBA00022692"/>
    </source>
</evidence>
<accession>A0A2P6U529</accession>
<evidence type="ECO:0000256" key="4">
    <source>
        <dbReference type="ARBA" id="ARBA00022989"/>
    </source>
</evidence>
<reference evidence="8 9" key="1">
    <citation type="journal article" date="2018" name="Plant J.">
        <title>Genome sequences of Chlorella sorokiniana UTEX 1602 and Micractinium conductrix SAG 241.80: implications to maltose excretion by a green alga.</title>
        <authorList>
            <person name="Arriola M.B."/>
            <person name="Velmurugan N."/>
            <person name="Zhang Y."/>
            <person name="Plunkett M.H."/>
            <person name="Hondzo H."/>
            <person name="Barney B.M."/>
        </authorList>
    </citation>
    <scope>NUCLEOTIDE SEQUENCE [LARGE SCALE GENOMIC DNA]</scope>
    <source>
        <strain evidence="9">UTEX 1602</strain>
    </source>
</reference>